<dbReference type="SUPFAM" id="SSF53067">
    <property type="entry name" value="Actin-like ATPase domain"/>
    <property type="match status" value="2"/>
</dbReference>
<evidence type="ECO:0000313" key="1">
    <source>
        <dbReference type="EMBL" id="GAQ79452.1"/>
    </source>
</evidence>
<dbReference type="OrthoDB" id="546249at2759"/>
<proteinExistence type="predicted"/>
<keyword evidence="2" id="KW-1185">Reference proteome</keyword>
<dbReference type="Gene3D" id="3.30.420.40">
    <property type="match status" value="2"/>
</dbReference>
<dbReference type="OMA" id="IYKHTME"/>
<dbReference type="Gene3D" id="3.90.640.10">
    <property type="entry name" value="Actin, Chain A, domain 4"/>
    <property type="match status" value="1"/>
</dbReference>
<dbReference type="CDD" id="cd10229">
    <property type="entry name" value="ASKHA_NBD_HSP70_HSPA12"/>
    <property type="match status" value="1"/>
</dbReference>
<gene>
    <name evidence="1" type="ORF">KFL_000310030</name>
</gene>
<dbReference type="AlphaFoldDB" id="A0A1Y1HNX0"/>
<dbReference type="InterPro" id="IPR043129">
    <property type="entry name" value="ATPase_NBD"/>
</dbReference>
<name>A0A1Y1HNX0_KLENI</name>
<dbReference type="PANTHER" id="PTHR14187:SF5">
    <property type="entry name" value="HEAT SHOCK 70 KDA PROTEIN 12A"/>
    <property type="match status" value="1"/>
</dbReference>
<protein>
    <submittedName>
        <fullName evidence="1">Molecular chaperones HSP70</fullName>
    </submittedName>
</protein>
<organism evidence="1 2">
    <name type="scientific">Klebsormidium nitens</name>
    <name type="common">Green alga</name>
    <name type="synonym">Ulothrix nitens</name>
    <dbReference type="NCBI Taxonomy" id="105231"/>
    <lineage>
        <taxon>Eukaryota</taxon>
        <taxon>Viridiplantae</taxon>
        <taxon>Streptophyta</taxon>
        <taxon>Klebsormidiophyceae</taxon>
        <taxon>Klebsormidiales</taxon>
        <taxon>Klebsormidiaceae</taxon>
        <taxon>Klebsormidium</taxon>
    </lineage>
</organism>
<sequence>MDITAEESKYVIGLDFGTTFSGIAVAARSSKDKIFIKEDWEAQTELVGGSYCKTITASLYHNGKLEGWGWPALLKYNKAVEGAIINQAKSGTHDPNKDVDLGGMELLERFKLLLAPEGTAKTALVLPKGLTKEKVVADYLACVAEAGLTLLRKNFGDFIQPEHVQWCLTVPAIWTNAAKVVMQKCAEQAGLLKTKTNPKGSPFPLIIVLEPEAASLYCQRNLEKELSLQDNEPYMVVDAGGGTVDLVVHEKRGEGLGELEMGSGGTCGGSYVDDNFFKFMAAKYPFFGKWAGIHKTGLDELKRDWHTQKKLFKGSDESILVRVPHSFLDMARDEGVKEAFSKGSITVSGAEVAAIFEPVVEDILQLVRDQLAKQPGCKTLLLVGGFAESDYLHDRIKAEFKAKIPVIVRPAQPGSAIIQGAVIFGFDPRRAILNRRSRKTYGIEIAEEFVESRHDASKKFYEGSRAYCRNRFLKFVTVNQDISVDEVVEHIVLPLSSTQSAVSITLYSTDQTDPEYVTDAGLHKESSIVMDLSQSSLGKKSQIVVSLSFGSTSIEVKAKGGNFAAEDVKCEVTGHFEMH</sequence>
<accession>A0A1Y1HNX0</accession>
<evidence type="ECO:0000313" key="2">
    <source>
        <dbReference type="Proteomes" id="UP000054558"/>
    </source>
</evidence>
<dbReference type="STRING" id="105231.A0A1Y1HNX0"/>
<reference evidence="1 2" key="1">
    <citation type="journal article" date="2014" name="Nat. Commun.">
        <title>Klebsormidium flaccidum genome reveals primary factors for plant terrestrial adaptation.</title>
        <authorList>
            <person name="Hori K."/>
            <person name="Maruyama F."/>
            <person name="Fujisawa T."/>
            <person name="Togashi T."/>
            <person name="Yamamoto N."/>
            <person name="Seo M."/>
            <person name="Sato S."/>
            <person name="Yamada T."/>
            <person name="Mori H."/>
            <person name="Tajima N."/>
            <person name="Moriyama T."/>
            <person name="Ikeuchi M."/>
            <person name="Watanabe M."/>
            <person name="Wada H."/>
            <person name="Kobayashi K."/>
            <person name="Saito M."/>
            <person name="Masuda T."/>
            <person name="Sasaki-Sekimoto Y."/>
            <person name="Mashiguchi K."/>
            <person name="Awai K."/>
            <person name="Shimojima M."/>
            <person name="Masuda S."/>
            <person name="Iwai M."/>
            <person name="Nobusawa T."/>
            <person name="Narise T."/>
            <person name="Kondo S."/>
            <person name="Saito H."/>
            <person name="Sato R."/>
            <person name="Murakawa M."/>
            <person name="Ihara Y."/>
            <person name="Oshima-Yamada Y."/>
            <person name="Ohtaka K."/>
            <person name="Satoh M."/>
            <person name="Sonobe K."/>
            <person name="Ishii M."/>
            <person name="Ohtani R."/>
            <person name="Kanamori-Sato M."/>
            <person name="Honoki R."/>
            <person name="Miyazaki D."/>
            <person name="Mochizuki H."/>
            <person name="Umetsu J."/>
            <person name="Higashi K."/>
            <person name="Shibata D."/>
            <person name="Kamiya Y."/>
            <person name="Sato N."/>
            <person name="Nakamura Y."/>
            <person name="Tabata S."/>
            <person name="Ida S."/>
            <person name="Kurokawa K."/>
            <person name="Ohta H."/>
        </authorList>
    </citation>
    <scope>NUCLEOTIDE SEQUENCE [LARGE SCALE GENOMIC DNA]</scope>
    <source>
        <strain evidence="1 2">NIES-2285</strain>
    </source>
</reference>
<dbReference type="PANTHER" id="PTHR14187">
    <property type="entry name" value="ALPHA KINASE/ELONGATION FACTOR 2 KINASE"/>
    <property type="match status" value="1"/>
</dbReference>
<dbReference type="Proteomes" id="UP000054558">
    <property type="component" value="Unassembled WGS sequence"/>
</dbReference>
<dbReference type="EMBL" id="DF236980">
    <property type="protein sequence ID" value="GAQ79452.1"/>
    <property type="molecule type" value="Genomic_DNA"/>
</dbReference>